<reference evidence="2" key="1">
    <citation type="journal article" date="2019" name="Int. J. Syst. Evol. Microbiol.">
        <title>The Global Catalogue of Microorganisms (GCM) 10K type strain sequencing project: providing services to taxonomists for standard genome sequencing and annotation.</title>
        <authorList>
            <consortium name="The Broad Institute Genomics Platform"/>
            <consortium name="The Broad Institute Genome Sequencing Center for Infectious Disease"/>
            <person name="Wu L."/>
            <person name="Ma J."/>
        </authorList>
    </citation>
    <scope>NUCLEOTIDE SEQUENCE [LARGE SCALE GENOMIC DNA]</scope>
    <source>
        <strain evidence="2">CGMCC 4.7426</strain>
    </source>
</reference>
<comment type="caution">
    <text evidence="1">The sequence shown here is derived from an EMBL/GenBank/DDBJ whole genome shotgun (WGS) entry which is preliminary data.</text>
</comment>
<dbReference type="InterPro" id="IPR024987">
    <property type="entry name" value="DUF3889"/>
</dbReference>
<proteinExistence type="predicted"/>
<dbReference type="Gene3D" id="3.10.450.390">
    <property type="entry name" value="Protein of unknown function DUF3889"/>
    <property type="match status" value="1"/>
</dbReference>
<accession>A0ABV9DNJ9</accession>
<name>A0ABV9DNJ9_9BACI</name>
<dbReference type="Gene3D" id="2.40.40.10">
    <property type="entry name" value="RlpA-like domain"/>
    <property type="match status" value="1"/>
</dbReference>
<protein>
    <submittedName>
        <fullName evidence="1">DUF3889 domain-containing protein</fullName>
    </submittedName>
</protein>
<dbReference type="CDD" id="cd22191">
    <property type="entry name" value="DPBB_RlpA_EXP_N-like"/>
    <property type="match status" value="1"/>
</dbReference>
<dbReference type="EMBL" id="JBHSFU010000015">
    <property type="protein sequence ID" value="MFC4560192.1"/>
    <property type="molecule type" value="Genomic_DNA"/>
</dbReference>
<dbReference type="InterPro" id="IPR036908">
    <property type="entry name" value="RlpA-like_sf"/>
</dbReference>
<evidence type="ECO:0000313" key="1">
    <source>
        <dbReference type="EMBL" id="MFC4560192.1"/>
    </source>
</evidence>
<organism evidence="1 2">
    <name type="scientific">Virgibacillus kekensis</name>
    <dbReference type="NCBI Taxonomy" id="202261"/>
    <lineage>
        <taxon>Bacteria</taxon>
        <taxon>Bacillati</taxon>
        <taxon>Bacillota</taxon>
        <taxon>Bacilli</taxon>
        <taxon>Bacillales</taxon>
        <taxon>Bacillaceae</taxon>
        <taxon>Virgibacillus</taxon>
    </lineage>
</organism>
<dbReference type="SUPFAM" id="SSF50685">
    <property type="entry name" value="Barwin-like endoglucanases"/>
    <property type="match status" value="1"/>
</dbReference>
<gene>
    <name evidence="1" type="ORF">ACFO3D_18715</name>
</gene>
<evidence type="ECO:0000313" key="2">
    <source>
        <dbReference type="Proteomes" id="UP001595989"/>
    </source>
</evidence>
<dbReference type="RefSeq" id="WP_390299851.1">
    <property type="nucleotide sequence ID" value="NZ_JBHSFU010000015.1"/>
</dbReference>
<keyword evidence="2" id="KW-1185">Reference proteome</keyword>
<dbReference type="Pfam" id="PF13028">
    <property type="entry name" value="DUF3889"/>
    <property type="match status" value="1"/>
</dbReference>
<sequence>MMNWYTNGPQYRMPYGNLPHYQAYSHRQQTVQGQATWTEGGQVTKCGIPWSANQYMTAAVSANSPYQCGQTLLISNPAIQARDIIVTVVDEVPGYPANRINLHRRAFIALGASPNQGIINIEITPSPELEAQEWGKYLIEVIQVGYPNYNVVEYDKTGETQLAGNQIRETYEFVLESPQERITIRGTVVYNAATDRIVSFDIREVNQ</sequence>
<dbReference type="Proteomes" id="UP001595989">
    <property type="component" value="Unassembled WGS sequence"/>
</dbReference>